<feature type="binding site" evidence="2">
    <location>
        <position position="262"/>
    </location>
    <ligand>
        <name>Zn(2+)</name>
        <dbReference type="ChEBI" id="CHEBI:29105"/>
        <note>catalytic</note>
    </ligand>
</feature>
<dbReference type="GO" id="GO:0004181">
    <property type="term" value="F:metallocarboxypeptidase activity"/>
    <property type="evidence" value="ECO:0007669"/>
    <property type="project" value="UniProtKB-UniRule"/>
</dbReference>
<dbReference type="PANTHER" id="PTHR34217:SF1">
    <property type="entry name" value="CARBOXYPEPTIDASE 1"/>
    <property type="match status" value="1"/>
</dbReference>
<comment type="catalytic activity">
    <reaction evidence="1">
        <text>Release of a C-terminal amino acid with broad specificity, except for -Pro.</text>
        <dbReference type="EC" id="3.4.17.19"/>
    </reaction>
</comment>
<sequence>MSGQETQGSAYAALMDYQRETEALAQIAGRLGWDQETTMPRGAAAQRAEEMAAIEGVLHARRTDPRMADWLAEAAAPDAVAAAQLRLIRRSYARASRVPAALAQALARLTSSAQGIWAEARANDDVAAFLPTLAEVVALKREEAACLAGDGSLYDAMIDDYEPGATAASLGAMFDAMRPRLVALKAAALDSPHQPADQQGAFGQEAQMRLSRDLAAAFGYDFTRGRLDLAVHPFSSGSGSDVRITTRVVETDPFNCLYSTIHETGHACYEQGIDPDYALTPLGQGVSMGVHESQSRIYENQIGRSRAFTGWLYERMRGVFGDFGSADADGFYATVNKLRPGFIRTEADEVQYNLHVMLRFDLERALIAGDLAVGDLEAAWNDRFRADFGLEVPRPSLGLLQDVHWSVGLFGYFPTYSLGNLYAGCLHAALRADIPDLDADLAQGQTGAATGWLREKVQRHGGLMEPRALIAQACGAEPSAEPLLDYLEAKFAGIYRL</sequence>
<comment type="cofactor">
    <cofactor evidence="2">
        <name>Zn(2+)</name>
        <dbReference type="ChEBI" id="CHEBI:29105"/>
    </cofactor>
    <text evidence="2">Binds 1 zinc ion per subunit.</text>
</comment>
<evidence type="ECO:0000313" key="5">
    <source>
        <dbReference type="Proteomes" id="UP000648908"/>
    </source>
</evidence>
<keyword evidence="1" id="KW-0482">Metalloprotease</keyword>
<feature type="active site" description="Proton donor/acceptor" evidence="3">
    <location>
        <position position="263"/>
    </location>
</feature>
<proteinExistence type="inferred from homology"/>
<dbReference type="Pfam" id="PF02074">
    <property type="entry name" value="Peptidase_M32"/>
    <property type="match status" value="1"/>
</dbReference>
<accession>A0A8K0V9C0</accession>
<organism evidence="4 5">
    <name type="scientific">Szabonella alba</name>
    <dbReference type="NCBI Taxonomy" id="2804194"/>
    <lineage>
        <taxon>Bacteria</taxon>
        <taxon>Pseudomonadati</taxon>
        <taxon>Pseudomonadota</taxon>
        <taxon>Alphaproteobacteria</taxon>
        <taxon>Rhodobacterales</taxon>
        <taxon>Paracoccaceae</taxon>
        <taxon>Szabonella</taxon>
    </lineage>
</organism>
<dbReference type="AlphaFoldDB" id="A0A8K0V9C0"/>
<name>A0A8K0V9C0_9RHOB</name>
<dbReference type="EMBL" id="JAESVN010000003">
    <property type="protein sequence ID" value="MBL4917516.1"/>
    <property type="molecule type" value="Genomic_DNA"/>
</dbReference>
<evidence type="ECO:0000313" key="4">
    <source>
        <dbReference type="EMBL" id="MBL4917516.1"/>
    </source>
</evidence>
<dbReference type="PROSITE" id="PS52034">
    <property type="entry name" value="PEPTIDASE_M32"/>
    <property type="match status" value="1"/>
</dbReference>
<dbReference type="Gene3D" id="1.10.1370.30">
    <property type="match status" value="1"/>
</dbReference>
<dbReference type="PIRSF" id="PIRSF006615">
    <property type="entry name" value="Zn_crbxpep_Taq"/>
    <property type="match status" value="1"/>
</dbReference>
<dbReference type="PANTHER" id="PTHR34217">
    <property type="entry name" value="METAL-DEPENDENT CARBOXYPEPTIDASE"/>
    <property type="match status" value="1"/>
</dbReference>
<keyword evidence="1 2" id="KW-0479">Metal-binding</keyword>
<keyword evidence="2" id="KW-0862">Zinc</keyword>
<dbReference type="GO" id="GO:0046872">
    <property type="term" value="F:metal ion binding"/>
    <property type="evidence" value="ECO:0007669"/>
    <property type="project" value="UniProtKB-KW"/>
</dbReference>
<comment type="similarity">
    <text evidence="1">Belongs to the peptidase M32 family.</text>
</comment>
<dbReference type="SUPFAM" id="SSF55486">
    <property type="entry name" value="Metalloproteases ('zincins'), catalytic domain"/>
    <property type="match status" value="1"/>
</dbReference>
<dbReference type="InterPro" id="IPR001333">
    <property type="entry name" value="Peptidase_M32_Taq"/>
</dbReference>
<keyword evidence="5" id="KW-1185">Reference proteome</keyword>
<comment type="caution">
    <text evidence="4">The sequence shown here is derived from an EMBL/GenBank/DDBJ whole genome shotgun (WGS) entry which is preliminary data.</text>
</comment>
<dbReference type="Proteomes" id="UP000648908">
    <property type="component" value="Unassembled WGS sequence"/>
</dbReference>
<feature type="binding site" evidence="2">
    <location>
        <position position="266"/>
    </location>
    <ligand>
        <name>Zn(2+)</name>
        <dbReference type="ChEBI" id="CHEBI:29105"/>
        <note>catalytic</note>
    </ligand>
</feature>
<evidence type="ECO:0000256" key="3">
    <source>
        <dbReference type="PIRSR" id="PIRSR006615-2"/>
    </source>
</evidence>
<dbReference type="CDD" id="cd06460">
    <property type="entry name" value="M32_Taq"/>
    <property type="match status" value="1"/>
</dbReference>
<keyword evidence="1 4" id="KW-0121">Carboxypeptidase</keyword>
<gene>
    <name evidence="4" type="ORF">JL811_09810</name>
</gene>
<reference evidence="4" key="1">
    <citation type="submission" date="2021-01" db="EMBL/GenBank/DDBJ databases">
        <title>Tabrizicola alba sp. nov. a motile alkaliphilic bacterium isolated from a soda lake.</title>
        <authorList>
            <person name="Szuroczki S."/>
            <person name="Abbaszade G."/>
            <person name="Schumann P."/>
            <person name="Toth E."/>
        </authorList>
    </citation>
    <scope>NUCLEOTIDE SEQUENCE</scope>
    <source>
        <strain evidence="4">DMG-N-6</strain>
    </source>
</reference>
<dbReference type="GO" id="GO:0006508">
    <property type="term" value="P:proteolysis"/>
    <property type="evidence" value="ECO:0007669"/>
    <property type="project" value="UniProtKB-UniRule"/>
</dbReference>
<evidence type="ECO:0000256" key="1">
    <source>
        <dbReference type="PIRNR" id="PIRNR006615"/>
    </source>
</evidence>
<dbReference type="PRINTS" id="PR00998">
    <property type="entry name" value="CRBOXYPTASET"/>
</dbReference>
<evidence type="ECO:0000256" key="2">
    <source>
        <dbReference type="PIRSR" id="PIRSR006615-1"/>
    </source>
</evidence>
<protein>
    <recommendedName>
        <fullName evidence="1">Metal-dependent carboxypeptidase</fullName>
        <ecNumber evidence="1">3.4.17.19</ecNumber>
    </recommendedName>
</protein>
<keyword evidence="1" id="KW-0378">Hydrolase</keyword>
<dbReference type="EC" id="3.4.17.19" evidence="1"/>
<feature type="binding site" evidence="2">
    <location>
        <position position="292"/>
    </location>
    <ligand>
        <name>Zn(2+)</name>
        <dbReference type="ChEBI" id="CHEBI:29105"/>
        <note>catalytic</note>
    </ligand>
</feature>
<comment type="function">
    <text evidence="1">Broad specificity carboxypetidase that releases amino acids sequentially from the C-terminus, including neutral, aromatic, polar and basic residues.</text>
</comment>
<dbReference type="RefSeq" id="WP_202688421.1">
    <property type="nucleotide sequence ID" value="NZ_JAESVN010000003.1"/>
</dbReference>
<keyword evidence="1" id="KW-0645">Protease</keyword>